<evidence type="ECO:0000313" key="4">
    <source>
        <dbReference type="Proteomes" id="UP000594638"/>
    </source>
</evidence>
<dbReference type="Pfam" id="PF17285">
    <property type="entry name" value="PRMT5_TIM"/>
    <property type="match status" value="1"/>
</dbReference>
<evidence type="ECO:0000259" key="2">
    <source>
        <dbReference type="Pfam" id="PF17285"/>
    </source>
</evidence>
<dbReference type="AlphaFoldDB" id="A0A8S0T5J3"/>
<dbReference type="InterPro" id="IPR025799">
    <property type="entry name" value="Arg_MeTrfase"/>
</dbReference>
<dbReference type="Gramene" id="OE9A028319T1">
    <property type="protein sequence ID" value="OE9A028319C1"/>
    <property type="gene ID" value="OE9A028319"/>
</dbReference>
<dbReference type="OrthoDB" id="1696276at2759"/>
<sequence length="175" mass="19471">MHSGQESVERAGDKCESRYRGVETEFNDDTPHLFSFNIRGGFDFLVSPLIDPSYRPSLMEQDSSGSSALPFAGSGLVLSPSQWSSHVVGKISSWVELDSEVETLSKDSEIALKLEMAWASHLSLQGQIDVPVSHTHPSLSCPRSYAFLCRPVIFRHPRDLPVPIILGVLIKFWRT</sequence>
<dbReference type="InterPro" id="IPR035247">
    <property type="entry name" value="PRMT5_TIM"/>
</dbReference>
<dbReference type="PANTHER" id="PTHR10738:SF0">
    <property type="entry name" value="PROTEIN ARGININE N-METHYLTRANSFERASE 5"/>
    <property type="match status" value="1"/>
</dbReference>
<organism evidence="3 4">
    <name type="scientific">Olea europaea subsp. europaea</name>
    <dbReference type="NCBI Taxonomy" id="158383"/>
    <lineage>
        <taxon>Eukaryota</taxon>
        <taxon>Viridiplantae</taxon>
        <taxon>Streptophyta</taxon>
        <taxon>Embryophyta</taxon>
        <taxon>Tracheophyta</taxon>
        <taxon>Spermatophyta</taxon>
        <taxon>Magnoliopsida</taxon>
        <taxon>eudicotyledons</taxon>
        <taxon>Gunneridae</taxon>
        <taxon>Pentapetalae</taxon>
        <taxon>asterids</taxon>
        <taxon>lamiids</taxon>
        <taxon>Lamiales</taxon>
        <taxon>Oleaceae</taxon>
        <taxon>Oleeae</taxon>
        <taxon>Olea</taxon>
    </lineage>
</organism>
<dbReference type="GO" id="GO:0005829">
    <property type="term" value="C:cytosol"/>
    <property type="evidence" value="ECO:0007669"/>
    <property type="project" value="TreeGrafter"/>
</dbReference>
<proteinExistence type="predicted"/>
<reference evidence="3 4" key="1">
    <citation type="submission" date="2019-12" db="EMBL/GenBank/DDBJ databases">
        <authorList>
            <person name="Alioto T."/>
            <person name="Alioto T."/>
            <person name="Gomez Garrido J."/>
        </authorList>
    </citation>
    <scope>NUCLEOTIDE SEQUENCE [LARGE SCALE GENOMIC DNA]</scope>
</reference>
<evidence type="ECO:0000313" key="3">
    <source>
        <dbReference type="EMBL" id="CAA3000194.1"/>
    </source>
</evidence>
<name>A0A8S0T5J3_OLEEU</name>
<dbReference type="GO" id="GO:0005634">
    <property type="term" value="C:nucleus"/>
    <property type="evidence" value="ECO:0007669"/>
    <property type="project" value="TreeGrafter"/>
</dbReference>
<accession>A0A8S0T5J3</accession>
<keyword evidence="1" id="KW-0949">S-adenosyl-L-methionine</keyword>
<evidence type="ECO:0000256" key="1">
    <source>
        <dbReference type="ARBA" id="ARBA00022691"/>
    </source>
</evidence>
<dbReference type="GO" id="GO:0006355">
    <property type="term" value="P:regulation of DNA-templated transcription"/>
    <property type="evidence" value="ECO:0007669"/>
    <property type="project" value="TreeGrafter"/>
</dbReference>
<comment type="caution">
    <text evidence="3">The sequence shown here is derived from an EMBL/GenBank/DDBJ whole genome shotgun (WGS) entry which is preliminary data.</text>
</comment>
<protein>
    <submittedName>
        <fullName evidence="3">Arginine N-methyltransferase</fullName>
    </submittedName>
</protein>
<gene>
    <name evidence="3" type="ORF">OLEA9_A028319</name>
</gene>
<feature type="domain" description="PRMT5 TIM barrel" evidence="2">
    <location>
        <begin position="41"/>
        <end position="128"/>
    </location>
</feature>
<dbReference type="EMBL" id="CACTIH010005674">
    <property type="protein sequence ID" value="CAA3000194.1"/>
    <property type="molecule type" value="Genomic_DNA"/>
</dbReference>
<dbReference type="Proteomes" id="UP000594638">
    <property type="component" value="Unassembled WGS sequence"/>
</dbReference>
<keyword evidence="4" id="KW-1185">Reference proteome</keyword>
<dbReference type="GO" id="GO:0016274">
    <property type="term" value="F:protein-arginine N-methyltransferase activity"/>
    <property type="evidence" value="ECO:0007669"/>
    <property type="project" value="InterPro"/>
</dbReference>
<dbReference type="PANTHER" id="PTHR10738">
    <property type="entry name" value="PROTEIN ARGININE N-METHYLTRANSFERASE 5"/>
    <property type="match status" value="1"/>
</dbReference>
<dbReference type="Gene3D" id="3.20.20.150">
    <property type="entry name" value="Divalent-metal-dependent TIM barrel enzymes"/>
    <property type="match status" value="1"/>
</dbReference>